<dbReference type="AlphaFoldDB" id="A0A0V1INN5"/>
<dbReference type="EMBL" id="JYDW01004183">
    <property type="protein sequence ID" value="KRZ24463.1"/>
    <property type="molecule type" value="Genomic_DNA"/>
</dbReference>
<comment type="caution">
    <text evidence="1">The sequence shown here is derived from an EMBL/GenBank/DDBJ whole genome shotgun (WGS) entry which is preliminary data.</text>
</comment>
<proteinExistence type="predicted"/>
<reference evidence="1 2" key="1">
    <citation type="submission" date="2015-05" db="EMBL/GenBank/DDBJ databases">
        <title>Evolution of Trichinella species and genotypes.</title>
        <authorList>
            <person name="Korhonen P.K."/>
            <person name="Edoardo P."/>
            <person name="Giuseppe L.R."/>
            <person name="Gasser R.B."/>
        </authorList>
    </citation>
    <scope>NUCLEOTIDE SEQUENCE [LARGE SCALE GENOMIC DNA]</scope>
    <source>
        <strain evidence="1">ISS10</strain>
    </source>
</reference>
<evidence type="ECO:0000313" key="2">
    <source>
        <dbReference type="Proteomes" id="UP000054721"/>
    </source>
</evidence>
<protein>
    <submittedName>
        <fullName evidence="1">Uncharacterized protein</fullName>
    </submittedName>
</protein>
<sequence>MDDCFDVFLGLVFKDFIENFFINIRIRVIVAS</sequence>
<organism evidence="1 2">
    <name type="scientific">Trichinella nativa</name>
    <dbReference type="NCBI Taxonomy" id="6335"/>
    <lineage>
        <taxon>Eukaryota</taxon>
        <taxon>Metazoa</taxon>
        <taxon>Ecdysozoa</taxon>
        <taxon>Nematoda</taxon>
        <taxon>Enoplea</taxon>
        <taxon>Dorylaimia</taxon>
        <taxon>Trichinellida</taxon>
        <taxon>Trichinellidae</taxon>
        <taxon>Trichinella</taxon>
    </lineage>
</organism>
<evidence type="ECO:0000313" key="1">
    <source>
        <dbReference type="EMBL" id="KRZ24463.1"/>
    </source>
</evidence>
<gene>
    <name evidence="1" type="ORF">T02_5042</name>
</gene>
<name>A0A0V1INN5_9BILA</name>
<keyword evidence="2" id="KW-1185">Reference proteome</keyword>
<dbReference type="Proteomes" id="UP000054721">
    <property type="component" value="Unassembled WGS sequence"/>
</dbReference>
<accession>A0A0V1INN5</accession>